<keyword evidence="4" id="KW-0472">Membrane</keyword>
<dbReference type="InterPro" id="IPR036286">
    <property type="entry name" value="LexA/Signal_pep-like_sf"/>
</dbReference>
<evidence type="ECO:0000256" key="6">
    <source>
        <dbReference type="PIRSR" id="PIRSR600223-1"/>
    </source>
</evidence>
<dbReference type="GO" id="GO:0004252">
    <property type="term" value="F:serine-type endopeptidase activity"/>
    <property type="evidence" value="ECO:0007669"/>
    <property type="project" value="InterPro"/>
</dbReference>
<evidence type="ECO:0000313" key="9">
    <source>
        <dbReference type="Proteomes" id="UP000199515"/>
    </source>
</evidence>
<feature type="active site" evidence="6">
    <location>
        <position position="33"/>
    </location>
</feature>
<dbReference type="InterPro" id="IPR019756">
    <property type="entry name" value="Pept_S26A_signal_pept_1_Ser-AS"/>
</dbReference>
<comment type="subcellular location">
    <subcellularLocation>
        <location evidence="1">Cell membrane</location>
        <topology evidence="1">Single-pass type II membrane protein</topology>
    </subcellularLocation>
</comment>
<accession>A0A1H3JCG1</accession>
<feature type="active site" evidence="6">
    <location>
        <position position="75"/>
    </location>
</feature>
<dbReference type="EMBL" id="FNON01000005">
    <property type="protein sequence ID" value="SDY37517.1"/>
    <property type="molecule type" value="Genomic_DNA"/>
</dbReference>
<gene>
    <name evidence="8" type="ORF">SAMN05421504_105342</name>
</gene>
<dbReference type="STRING" id="589385.SAMN05421504_105342"/>
<dbReference type="InterPro" id="IPR052064">
    <property type="entry name" value="Mito_IMP1_subunit"/>
</dbReference>
<dbReference type="Proteomes" id="UP000199515">
    <property type="component" value="Unassembled WGS sequence"/>
</dbReference>
<evidence type="ECO:0000256" key="4">
    <source>
        <dbReference type="ARBA" id="ARBA00023136"/>
    </source>
</evidence>
<keyword evidence="3" id="KW-0378">Hydrolase</keyword>
<dbReference type="AlphaFoldDB" id="A0A1H3JCG1"/>
<evidence type="ECO:0000256" key="3">
    <source>
        <dbReference type="ARBA" id="ARBA00022801"/>
    </source>
</evidence>
<dbReference type="OrthoDB" id="5518017at2"/>
<organism evidence="8 9">
    <name type="scientific">Amycolatopsis xylanica</name>
    <dbReference type="NCBI Taxonomy" id="589385"/>
    <lineage>
        <taxon>Bacteria</taxon>
        <taxon>Bacillati</taxon>
        <taxon>Actinomycetota</taxon>
        <taxon>Actinomycetes</taxon>
        <taxon>Pseudonocardiales</taxon>
        <taxon>Pseudonocardiaceae</taxon>
        <taxon>Amycolatopsis</taxon>
    </lineage>
</organism>
<dbReference type="SUPFAM" id="SSF51306">
    <property type="entry name" value="LexA/Signal peptidase"/>
    <property type="match status" value="1"/>
</dbReference>
<dbReference type="PANTHER" id="PTHR12383">
    <property type="entry name" value="PROTEASE FAMILY S26 MITOCHONDRIAL INNER MEMBRANE PROTEASE-RELATED"/>
    <property type="match status" value="1"/>
</dbReference>
<keyword evidence="9" id="KW-1185">Reference proteome</keyword>
<dbReference type="InterPro" id="IPR000223">
    <property type="entry name" value="Pept_S26A_signal_pept_1"/>
</dbReference>
<dbReference type="GO" id="GO:0005886">
    <property type="term" value="C:plasma membrane"/>
    <property type="evidence" value="ECO:0007669"/>
    <property type="project" value="UniProtKB-SubCell"/>
</dbReference>
<keyword evidence="2" id="KW-0645">Protease</keyword>
<evidence type="ECO:0000256" key="1">
    <source>
        <dbReference type="ARBA" id="ARBA00004401"/>
    </source>
</evidence>
<reference evidence="8 9" key="1">
    <citation type="submission" date="2016-10" db="EMBL/GenBank/DDBJ databases">
        <authorList>
            <person name="de Groot N.N."/>
        </authorList>
    </citation>
    <scope>NUCLEOTIDE SEQUENCE [LARGE SCALE GENOMIC DNA]</scope>
    <source>
        <strain evidence="8 9">CPCC 202699</strain>
    </source>
</reference>
<evidence type="ECO:0000256" key="2">
    <source>
        <dbReference type="ARBA" id="ARBA00022670"/>
    </source>
</evidence>
<evidence type="ECO:0000259" key="7">
    <source>
        <dbReference type="Pfam" id="PF10502"/>
    </source>
</evidence>
<evidence type="ECO:0000256" key="5">
    <source>
        <dbReference type="ARBA" id="ARBA00038445"/>
    </source>
</evidence>
<dbReference type="Pfam" id="PF10502">
    <property type="entry name" value="Peptidase_S26"/>
    <property type="match status" value="1"/>
</dbReference>
<dbReference type="PANTHER" id="PTHR12383:SF16">
    <property type="entry name" value="MITOCHONDRIAL INNER MEMBRANE PROTEASE SUBUNIT 1"/>
    <property type="match status" value="1"/>
</dbReference>
<dbReference type="RefSeq" id="WP_091292523.1">
    <property type="nucleotide sequence ID" value="NZ_FNON01000005.1"/>
</dbReference>
<comment type="similarity">
    <text evidence="5">Belongs to the peptidase S26 family. IMP1 subfamily.</text>
</comment>
<dbReference type="GO" id="GO:0006465">
    <property type="term" value="P:signal peptide processing"/>
    <property type="evidence" value="ECO:0007669"/>
    <property type="project" value="InterPro"/>
</dbReference>
<feature type="domain" description="Peptidase S26" evidence="7">
    <location>
        <begin position="5"/>
        <end position="86"/>
    </location>
</feature>
<dbReference type="InterPro" id="IPR019533">
    <property type="entry name" value="Peptidase_S26"/>
</dbReference>
<protein>
    <submittedName>
        <fullName evidence="8">Signal peptidase I</fullName>
    </submittedName>
</protein>
<name>A0A1H3JCG1_9PSEU</name>
<dbReference type="PROSITE" id="PS00501">
    <property type="entry name" value="SPASE_I_1"/>
    <property type="match status" value="1"/>
</dbReference>
<proteinExistence type="inferred from homology"/>
<dbReference type="CDD" id="cd06462">
    <property type="entry name" value="Peptidase_S24_S26"/>
    <property type="match status" value="1"/>
</dbReference>
<dbReference type="PRINTS" id="PR00727">
    <property type="entry name" value="LEADERPTASE"/>
</dbReference>
<sequence length="140" mass="14562">MKVWVAVLGAAGLAGAARWVAGRLSAVTVSGDSMEPALSDGDRVLVWRSGLSRLSVGDIVVACVPALSDRSWLIKRVAALPGDPVPAAVAKAVEGDETVPPDRLVLLSDNAEGSVDSRRFGYAYGDLVLGLVVRRLSPGR</sequence>
<evidence type="ECO:0000313" key="8">
    <source>
        <dbReference type="EMBL" id="SDY37517.1"/>
    </source>
</evidence>
<dbReference type="Gene3D" id="2.10.109.10">
    <property type="entry name" value="Umud Fragment, subunit A"/>
    <property type="match status" value="1"/>
</dbReference>